<evidence type="ECO:0000256" key="1">
    <source>
        <dbReference type="SAM" id="Phobius"/>
    </source>
</evidence>
<feature type="transmembrane region" description="Helical" evidence="1">
    <location>
        <begin position="97"/>
        <end position="117"/>
    </location>
</feature>
<keyword evidence="1" id="KW-1133">Transmembrane helix</keyword>
<accession>A0A397JCA4</accession>
<evidence type="ECO:0000313" key="2">
    <source>
        <dbReference type="EMBL" id="RHZ83536.1"/>
    </source>
</evidence>
<evidence type="ECO:0000313" key="3">
    <source>
        <dbReference type="Proteomes" id="UP000266861"/>
    </source>
</evidence>
<keyword evidence="1" id="KW-0812">Transmembrane</keyword>
<proteinExistence type="predicted"/>
<name>A0A397JCA4_9GLOM</name>
<dbReference type="OrthoDB" id="432528at2759"/>
<comment type="caution">
    <text evidence="2">The sequence shown here is derived from an EMBL/GenBank/DDBJ whole genome shotgun (WGS) entry which is preliminary data.</text>
</comment>
<protein>
    <submittedName>
        <fullName evidence="2">Uncharacterized protein</fullName>
    </submittedName>
</protein>
<gene>
    <name evidence="2" type="ORF">Glove_91g81</name>
</gene>
<reference evidence="2 3" key="1">
    <citation type="submission" date="2018-08" db="EMBL/GenBank/DDBJ databases">
        <title>Genome and evolution of the arbuscular mycorrhizal fungus Diversispora epigaea (formerly Glomus versiforme) and its bacterial endosymbionts.</title>
        <authorList>
            <person name="Sun X."/>
            <person name="Fei Z."/>
            <person name="Harrison M."/>
        </authorList>
    </citation>
    <scope>NUCLEOTIDE SEQUENCE [LARGE SCALE GENOMIC DNA]</scope>
    <source>
        <strain evidence="2 3">IT104</strain>
    </source>
</reference>
<keyword evidence="3" id="KW-1185">Reference proteome</keyword>
<organism evidence="2 3">
    <name type="scientific">Diversispora epigaea</name>
    <dbReference type="NCBI Taxonomy" id="1348612"/>
    <lineage>
        <taxon>Eukaryota</taxon>
        <taxon>Fungi</taxon>
        <taxon>Fungi incertae sedis</taxon>
        <taxon>Mucoromycota</taxon>
        <taxon>Glomeromycotina</taxon>
        <taxon>Glomeromycetes</taxon>
        <taxon>Diversisporales</taxon>
        <taxon>Diversisporaceae</taxon>
        <taxon>Diversispora</taxon>
    </lineage>
</organism>
<dbReference type="Proteomes" id="UP000266861">
    <property type="component" value="Unassembled WGS sequence"/>
</dbReference>
<dbReference type="AlphaFoldDB" id="A0A397JCA4"/>
<keyword evidence="1" id="KW-0472">Membrane</keyword>
<sequence length="139" mass="16141">MPPLFNNMNILNTILNTRTTLRISGNLPTVCYDEQTANILPNGINYCLSWRSRTNYRWYINVITQPIVKNSTDEIDPRWYFSSGLSKYPNYLQHKKFILSITPDGYIIIFGVVQVIFTSVSPNLAMLDTNKKFKFSTIY</sequence>
<dbReference type="EMBL" id="PQFF01000087">
    <property type="protein sequence ID" value="RHZ83536.1"/>
    <property type="molecule type" value="Genomic_DNA"/>
</dbReference>